<dbReference type="GO" id="GO:0019628">
    <property type="term" value="P:urate catabolic process"/>
    <property type="evidence" value="ECO:0007669"/>
    <property type="project" value="TreeGrafter"/>
</dbReference>
<dbReference type="Proteomes" id="UP000199494">
    <property type="component" value="Unassembled WGS sequence"/>
</dbReference>
<dbReference type="GO" id="GO:0051997">
    <property type="term" value="F:2-oxo-4-hydroxy-4-carboxy-5-ureidoimidazoline decarboxylase activity"/>
    <property type="evidence" value="ECO:0007669"/>
    <property type="project" value="UniProtKB-EC"/>
</dbReference>
<name>A0A222VLD1_9PSEU</name>
<dbReference type="SUPFAM" id="SSF158694">
    <property type="entry name" value="UraD-Like"/>
    <property type="match status" value="1"/>
</dbReference>
<evidence type="ECO:0000256" key="6">
    <source>
        <dbReference type="ARBA" id="ARBA00023239"/>
    </source>
</evidence>
<dbReference type="Gene3D" id="1.10.3330.10">
    <property type="entry name" value="Oxo-4-hydroxy-4-carboxy-5-ureidoimidazoline decarboxylase"/>
    <property type="match status" value="1"/>
</dbReference>
<evidence type="ECO:0000256" key="1">
    <source>
        <dbReference type="ARBA" id="ARBA00001163"/>
    </source>
</evidence>
<sequence length="157" mass="16908">MTELSMAEFNSADSRELRETLTGCLAVPRWAERVLAGRPYPDKAALLAAADLVLQPDEIHAAMAAHPRIGEKPASGAANTEQSGVDESDAKLFREANIEYENRFGHVFLVRASGRGGSELLALLRARMANDPETELAVAGEELIKIALLRLEKAVAG</sequence>
<dbReference type="KEGG" id="pmad:BAY61_06840"/>
<keyword evidence="4" id="KW-0659">Purine metabolism</keyword>
<comment type="pathway">
    <text evidence="2">Purine metabolism; urate degradation; (S)-allantoin from urate: step 3/3.</text>
</comment>
<dbReference type="NCBIfam" id="NF010372">
    <property type="entry name" value="PRK13798.1"/>
    <property type="match status" value="1"/>
</dbReference>
<dbReference type="GO" id="GO:0006144">
    <property type="term" value="P:purine nucleobase metabolic process"/>
    <property type="evidence" value="ECO:0007669"/>
    <property type="project" value="UniProtKB-KW"/>
</dbReference>
<dbReference type="InterPro" id="IPR018020">
    <property type="entry name" value="OHCU_decarboxylase"/>
</dbReference>
<evidence type="ECO:0000256" key="3">
    <source>
        <dbReference type="ARBA" id="ARBA00012257"/>
    </source>
</evidence>
<dbReference type="AlphaFoldDB" id="A0A222VLD1"/>
<keyword evidence="8" id="KW-1185">Reference proteome</keyword>
<protein>
    <recommendedName>
        <fullName evidence="3">2-oxo-4-hydroxy-4-carboxy-5-ureidoimidazoline decarboxylase</fullName>
        <ecNumber evidence="3">4.1.1.97</ecNumber>
    </recommendedName>
</protein>
<evidence type="ECO:0000313" key="8">
    <source>
        <dbReference type="Proteomes" id="UP000199494"/>
    </source>
</evidence>
<dbReference type="STRING" id="530584.SAMN05421630_102374"/>
<evidence type="ECO:0000256" key="5">
    <source>
        <dbReference type="ARBA" id="ARBA00022793"/>
    </source>
</evidence>
<dbReference type="InterPro" id="IPR036778">
    <property type="entry name" value="OHCU_decarboxylase_sf"/>
</dbReference>
<evidence type="ECO:0000313" key="7">
    <source>
        <dbReference type="EMBL" id="SDC51131.1"/>
    </source>
</evidence>
<evidence type="ECO:0000256" key="2">
    <source>
        <dbReference type="ARBA" id="ARBA00004754"/>
    </source>
</evidence>
<dbReference type="OrthoDB" id="5243781at2"/>
<gene>
    <name evidence="7" type="ORF">SAMN05421630_102374</name>
</gene>
<dbReference type="Pfam" id="PF09349">
    <property type="entry name" value="OHCU_decarbox"/>
    <property type="match status" value="1"/>
</dbReference>
<dbReference type="PANTHER" id="PTHR43466">
    <property type="entry name" value="2-OXO-4-HYDROXY-4-CARBOXY-5-UREIDOIMIDAZOLINE DECARBOXYLASE-RELATED"/>
    <property type="match status" value="1"/>
</dbReference>
<proteinExistence type="predicted"/>
<organism evidence="7 8">
    <name type="scientific">Prauserella marina</name>
    <dbReference type="NCBI Taxonomy" id="530584"/>
    <lineage>
        <taxon>Bacteria</taxon>
        <taxon>Bacillati</taxon>
        <taxon>Actinomycetota</taxon>
        <taxon>Actinomycetes</taxon>
        <taxon>Pseudonocardiales</taxon>
        <taxon>Pseudonocardiaceae</taxon>
        <taxon>Prauserella</taxon>
    </lineage>
</organism>
<dbReference type="InterPro" id="IPR017595">
    <property type="entry name" value="OHCU_decarboxylase-2"/>
</dbReference>
<accession>A0A222VLD1</accession>
<dbReference type="EMBL" id="FMZE01000002">
    <property type="protein sequence ID" value="SDC51131.1"/>
    <property type="molecule type" value="Genomic_DNA"/>
</dbReference>
<reference evidence="7 8" key="1">
    <citation type="submission" date="2016-10" db="EMBL/GenBank/DDBJ databases">
        <authorList>
            <person name="de Groot N.N."/>
        </authorList>
    </citation>
    <scope>NUCLEOTIDE SEQUENCE [LARGE SCALE GENOMIC DNA]</scope>
    <source>
        <strain evidence="7 8">CGMCC 4.5506</strain>
    </source>
</reference>
<dbReference type="EC" id="4.1.1.97" evidence="3"/>
<dbReference type="PANTHER" id="PTHR43466:SF1">
    <property type="entry name" value="2-OXO-4-HYDROXY-4-CARBOXY-5-UREIDOIMIDAZOLINE DECARBOXYLASE-RELATED"/>
    <property type="match status" value="1"/>
</dbReference>
<comment type="catalytic activity">
    <reaction evidence="1">
        <text>5-hydroxy-2-oxo-4-ureido-2,5-dihydro-1H-imidazole-5-carboxylate + H(+) = (S)-allantoin + CO2</text>
        <dbReference type="Rhea" id="RHEA:26301"/>
        <dbReference type="ChEBI" id="CHEBI:15378"/>
        <dbReference type="ChEBI" id="CHEBI:15678"/>
        <dbReference type="ChEBI" id="CHEBI:16526"/>
        <dbReference type="ChEBI" id="CHEBI:58639"/>
        <dbReference type="EC" id="4.1.1.97"/>
    </reaction>
</comment>
<dbReference type="NCBIfam" id="TIGR03180">
    <property type="entry name" value="UraD_2"/>
    <property type="match status" value="1"/>
</dbReference>
<evidence type="ECO:0000256" key="4">
    <source>
        <dbReference type="ARBA" id="ARBA00022631"/>
    </source>
</evidence>
<keyword evidence="6" id="KW-0456">Lyase</keyword>
<dbReference type="RefSeq" id="WP_091799981.1">
    <property type="nucleotide sequence ID" value="NZ_CP016353.1"/>
</dbReference>
<keyword evidence="5" id="KW-0210">Decarboxylase</keyword>